<accession>A0A1F5YXA4</accession>
<dbReference type="InterPro" id="IPR046216">
    <property type="entry name" value="DUF6249"/>
</dbReference>
<sequence>MEGILIPLGAFAMVVLVIYFVGSRRHLERMELIRQGINPTRLQAHAPGTGSLLWGLLFAAVGLALVIFYVTVGQEDERIGFGLAFLFGGAALLVYYKVTGPQRERALKLHEQHLAEISQQLKPKAENKGESA</sequence>
<organism evidence="3 4">
    <name type="scientific">Candidatus Glassbacteria bacterium RIFCSPLOWO2_12_FULL_58_11</name>
    <dbReference type="NCBI Taxonomy" id="1817867"/>
    <lineage>
        <taxon>Bacteria</taxon>
        <taxon>Candidatus Glassiibacteriota</taxon>
    </lineage>
</organism>
<keyword evidence="1" id="KW-0812">Transmembrane</keyword>
<dbReference type="STRING" id="1817867.A3F83_03775"/>
<evidence type="ECO:0000313" key="3">
    <source>
        <dbReference type="EMBL" id="OGG04522.1"/>
    </source>
</evidence>
<evidence type="ECO:0000256" key="1">
    <source>
        <dbReference type="SAM" id="Phobius"/>
    </source>
</evidence>
<keyword evidence="1" id="KW-1133">Transmembrane helix</keyword>
<keyword evidence="1" id="KW-0472">Membrane</keyword>
<dbReference type="AlphaFoldDB" id="A0A1F5YXA4"/>
<proteinExistence type="predicted"/>
<reference evidence="3 4" key="1">
    <citation type="journal article" date="2016" name="Nat. Commun.">
        <title>Thousands of microbial genomes shed light on interconnected biogeochemical processes in an aquifer system.</title>
        <authorList>
            <person name="Anantharaman K."/>
            <person name="Brown C.T."/>
            <person name="Hug L.A."/>
            <person name="Sharon I."/>
            <person name="Castelle C.J."/>
            <person name="Probst A.J."/>
            <person name="Thomas B.C."/>
            <person name="Singh A."/>
            <person name="Wilkins M.J."/>
            <person name="Karaoz U."/>
            <person name="Brodie E.L."/>
            <person name="Williams K.H."/>
            <person name="Hubbard S.S."/>
            <person name="Banfield J.F."/>
        </authorList>
    </citation>
    <scope>NUCLEOTIDE SEQUENCE [LARGE SCALE GENOMIC DNA]</scope>
</reference>
<evidence type="ECO:0000313" key="4">
    <source>
        <dbReference type="Proteomes" id="UP000179129"/>
    </source>
</evidence>
<dbReference type="EMBL" id="MFIX01000118">
    <property type="protein sequence ID" value="OGG04522.1"/>
    <property type="molecule type" value="Genomic_DNA"/>
</dbReference>
<gene>
    <name evidence="3" type="ORF">A3F83_03775</name>
</gene>
<protein>
    <recommendedName>
        <fullName evidence="2">DUF6249 domain-containing protein</fullName>
    </recommendedName>
</protein>
<feature type="transmembrane region" description="Helical" evidence="1">
    <location>
        <begin position="78"/>
        <end position="98"/>
    </location>
</feature>
<name>A0A1F5YXA4_9BACT</name>
<dbReference type="Proteomes" id="UP000179129">
    <property type="component" value="Unassembled WGS sequence"/>
</dbReference>
<feature type="transmembrane region" description="Helical" evidence="1">
    <location>
        <begin position="6"/>
        <end position="22"/>
    </location>
</feature>
<feature type="transmembrane region" description="Helical" evidence="1">
    <location>
        <begin position="51"/>
        <end position="72"/>
    </location>
</feature>
<dbReference type="Pfam" id="PF19762">
    <property type="entry name" value="DUF6249"/>
    <property type="match status" value="1"/>
</dbReference>
<comment type="caution">
    <text evidence="3">The sequence shown here is derived from an EMBL/GenBank/DDBJ whole genome shotgun (WGS) entry which is preliminary data.</text>
</comment>
<feature type="domain" description="DUF6249" evidence="2">
    <location>
        <begin position="5"/>
        <end position="98"/>
    </location>
</feature>
<evidence type="ECO:0000259" key="2">
    <source>
        <dbReference type="Pfam" id="PF19762"/>
    </source>
</evidence>